<sequence>MTGEFSNGRRGLPTIKSAIPSIVVLLRVCLRPSLSLSVNVVMDTKRNHSSSISSLDYEVPLGYCIEDVRPNGGIEKFQSPAYSNVTSFSDSLNFPFQFYLSLTEAPISKDPEGLGLRALTRAQLNSILEPACCTIVTNLSNSELDSYVLSESSLFVFPLKIVLKTCGTTRLLLSVKPILDLAASLSLSVLAVKYSRGTFIFPNDQPAPHNNFADEVAMLNYYFAHLHAEAYVMGSWHVYSACREGATSSLTVEMCMTGLDRDKARVFHKERGGGKMTETSGVGEIVPSHVICDFEFEPCGYSMNGIQGGAFSTVHVTPENGFSYASYEAQGLEVELNSLGALVRRVLKCFGPAEFSVAVTCEVGEEGWATSNADVEGYCCENVVKQDLPGKGCVVYRTYSARGRGCAVRTPRITIVKCCEEVLPCSSSCVTSA</sequence>
<keyword evidence="16" id="KW-1185">Reference proteome</keyword>
<dbReference type="Gene3D" id="3.30.360.50">
    <property type="entry name" value="S-adenosylmethionine decarboxylase"/>
    <property type="match status" value="1"/>
</dbReference>
<dbReference type="EMBL" id="QJKJ01009851">
    <property type="protein sequence ID" value="RDX75409.1"/>
    <property type="molecule type" value="Genomic_DNA"/>
</dbReference>
<evidence type="ECO:0000256" key="7">
    <source>
        <dbReference type="ARBA" id="ARBA00022813"/>
    </source>
</evidence>
<dbReference type="SUPFAM" id="SSF56276">
    <property type="entry name" value="S-adenosylmethionine decarboxylase"/>
    <property type="match status" value="1"/>
</dbReference>
<comment type="similarity">
    <text evidence="3">Belongs to the eukaryotic AdoMetDC family.</text>
</comment>
<evidence type="ECO:0000256" key="6">
    <source>
        <dbReference type="ARBA" id="ARBA00022793"/>
    </source>
</evidence>
<evidence type="ECO:0000256" key="1">
    <source>
        <dbReference type="ARBA" id="ARBA00001928"/>
    </source>
</evidence>
<evidence type="ECO:0000313" key="15">
    <source>
        <dbReference type="EMBL" id="RDX75409.1"/>
    </source>
</evidence>
<keyword evidence="13" id="KW-0670">Pyruvate</keyword>
<dbReference type="InterPro" id="IPR018166">
    <property type="entry name" value="S-AdoMet_deCO2ase_CS"/>
</dbReference>
<dbReference type="AlphaFoldDB" id="A0A371FAT6"/>
<dbReference type="UniPathway" id="UPA00331">
    <property type="reaction ID" value="UER00451"/>
</dbReference>
<keyword evidence="7" id="KW-0068">Autocatalytic cleavage</keyword>
<accession>A0A371FAT6</accession>
<dbReference type="Pfam" id="PF01536">
    <property type="entry name" value="SAM_decarbox"/>
    <property type="match status" value="1"/>
</dbReference>
<gene>
    <name evidence="15" type="primary">SAMDC</name>
    <name evidence="15" type="ORF">CR513_44703</name>
</gene>
<keyword evidence="9" id="KW-0620">Polyamine biosynthesis</keyword>
<dbReference type="NCBIfam" id="TIGR00535">
    <property type="entry name" value="SAM_DCase"/>
    <property type="match status" value="1"/>
</dbReference>
<dbReference type="GO" id="GO:0006597">
    <property type="term" value="P:spermine biosynthetic process"/>
    <property type="evidence" value="ECO:0007669"/>
    <property type="project" value="InterPro"/>
</dbReference>
<keyword evidence="5" id="KW-0949">S-adenosyl-L-methionine</keyword>
<keyword evidence="6" id="KW-0210">Decarboxylase</keyword>
<evidence type="ECO:0000256" key="11">
    <source>
        <dbReference type="ARBA" id="ARBA00023239"/>
    </source>
</evidence>
<dbReference type="FunFam" id="3.60.90.10:FF:000002">
    <property type="entry name" value="S-adenosylmethionine decarboxylase proenzyme"/>
    <property type="match status" value="1"/>
</dbReference>
<dbReference type="InterPro" id="IPR016067">
    <property type="entry name" value="S-AdoMet_deCO2ase_core"/>
</dbReference>
<dbReference type="PANTHER" id="PTHR11570:SF0">
    <property type="entry name" value="S-ADENOSYLMETHIONINE DECARBOXYLASE PROENZYME"/>
    <property type="match status" value="1"/>
</dbReference>
<comment type="cofactor">
    <cofactor evidence="1">
        <name>pyruvate</name>
        <dbReference type="ChEBI" id="CHEBI:15361"/>
    </cofactor>
</comment>
<dbReference type="EC" id="4.1.1.50" evidence="4"/>
<evidence type="ECO:0000256" key="12">
    <source>
        <dbReference type="ARBA" id="ARBA00023270"/>
    </source>
</evidence>
<proteinExistence type="inferred from homology"/>
<evidence type="ECO:0000256" key="2">
    <source>
        <dbReference type="ARBA" id="ARBA00004911"/>
    </source>
</evidence>
<dbReference type="PANTHER" id="PTHR11570">
    <property type="entry name" value="S-ADENOSYLMETHIONINE DECARBOXYLASE"/>
    <property type="match status" value="1"/>
</dbReference>
<dbReference type="InterPro" id="IPR048283">
    <property type="entry name" value="AdoMetDC-like"/>
</dbReference>
<evidence type="ECO:0000313" key="16">
    <source>
        <dbReference type="Proteomes" id="UP000257109"/>
    </source>
</evidence>
<dbReference type="GO" id="GO:0005829">
    <property type="term" value="C:cytosol"/>
    <property type="evidence" value="ECO:0007669"/>
    <property type="project" value="TreeGrafter"/>
</dbReference>
<dbReference type="PROSITE" id="PS01336">
    <property type="entry name" value="ADOMETDC"/>
    <property type="match status" value="1"/>
</dbReference>
<name>A0A371FAT6_MUCPR</name>
<keyword evidence="8" id="KW-0745">Spermidine biosynthesis</keyword>
<evidence type="ECO:0000256" key="9">
    <source>
        <dbReference type="ARBA" id="ARBA00023115"/>
    </source>
</evidence>
<evidence type="ECO:0000256" key="13">
    <source>
        <dbReference type="ARBA" id="ARBA00023317"/>
    </source>
</evidence>
<keyword evidence="11" id="KW-0456">Lyase</keyword>
<evidence type="ECO:0000256" key="14">
    <source>
        <dbReference type="ARBA" id="ARBA00048112"/>
    </source>
</evidence>
<comment type="catalytic activity">
    <reaction evidence="14">
        <text>S-adenosyl-L-methionine + H(+) = S-adenosyl 3-(methylsulfanyl)propylamine + CO2</text>
        <dbReference type="Rhea" id="RHEA:15981"/>
        <dbReference type="ChEBI" id="CHEBI:15378"/>
        <dbReference type="ChEBI" id="CHEBI:16526"/>
        <dbReference type="ChEBI" id="CHEBI:57443"/>
        <dbReference type="ChEBI" id="CHEBI:59789"/>
        <dbReference type="EC" id="4.1.1.50"/>
    </reaction>
</comment>
<evidence type="ECO:0000256" key="10">
    <source>
        <dbReference type="ARBA" id="ARBA00023145"/>
    </source>
</evidence>
<evidence type="ECO:0000256" key="4">
    <source>
        <dbReference type="ARBA" id="ARBA00012357"/>
    </source>
</evidence>
<protein>
    <recommendedName>
        <fullName evidence="4">adenosylmethionine decarboxylase</fullName>
        <ecNumber evidence="4">4.1.1.50</ecNumber>
    </recommendedName>
</protein>
<comment type="pathway">
    <text evidence="2">Amine and polyamine biosynthesis; S-adenosylmethioninamine biosynthesis; S-adenosylmethioninamine from S-adenosyl-L-methionine: step 1/1.</text>
</comment>
<evidence type="ECO:0000256" key="8">
    <source>
        <dbReference type="ARBA" id="ARBA00023066"/>
    </source>
</evidence>
<dbReference type="STRING" id="157652.A0A371FAT6"/>
<dbReference type="OrthoDB" id="1068353at2759"/>
<dbReference type="Pfam" id="PF08132">
    <property type="entry name" value="AdoMetDC_leader"/>
    <property type="match status" value="1"/>
</dbReference>
<dbReference type="InterPro" id="IPR012511">
    <property type="entry name" value="AdoMetDC_leader"/>
</dbReference>
<organism evidence="15 16">
    <name type="scientific">Mucuna pruriens</name>
    <name type="common">Velvet bean</name>
    <name type="synonym">Dolichos pruriens</name>
    <dbReference type="NCBI Taxonomy" id="157652"/>
    <lineage>
        <taxon>Eukaryota</taxon>
        <taxon>Viridiplantae</taxon>
        <taxon>Streptophyta</taxon>
        <taxon>Embryophyta</taxon>
        <taxon>Tracheophyta</taxon>
        <taxon>Spermatophyta</taxon>
        <taxon>Magnoliopsida</taxon>
        <taxon>eudicotyledons</taxon>
        <taxon>Gunneridae</taxon>
        <taxon>Pentapetalae</taxon>
        <taxon>rosids</taxon>
        <taxon>fabids</taxon>
        <taxon>Fabales</taxon>
        <taxon>Fabaceae</taxon>
        <taxon>Papilionoideae</taxon>
        <taxon>50 kb inversion clade</taxon>
        <taxon>NPAAA clade</taxon>
        <taxon>indigoferoid/millettioid clade</taxon>
        <taxon>Phaseoleae</taxon>
        <taxon>Mucuna</taxon>
    </lineage>
</organism>
<evidence type="ECO:0000256" key="5">
    <source>
        <dbReference type="ARBA" id="ARBA00022691"/>
    </source>
</evidence>
<keyword evidence="10" id="KW-0865">Zymogen</keyword>
<reference evidence="15" key="1">
    <citation type="submission" date="2018-05" db="EMBL/GenBank/DDBJ databases">
        <title>Draft genome of Mucuna pruriens seed.</title>
        <authorList>
            <person name="Nnadi N.E."/>
            <person name="Vos R."/>
            <person name="Hasami M.H."/>
            <person name="Devisetty U.K."/>
            <person name="Aguiy J.C."/>
        </authorList>
    </citation>
    <scope>NUCLEOTIDE SEQUENCE [LARGE SCALE GENOMIC DNA]</scope>
    <source>
        <strain evidence="15">JCA_2017</strain>
    </source>
</reference>
<evidence type="ECO:0000256" key="3">
    <source>
        <dbReference type="ARBA" id="ARBA00008466"/>
    </source>
</evidence>
<feature type="non-terminal residue" evidence="15">
    <location>
        <position position="1"/>
    </location>
</feature>
<comment type="caution">
    <text evidence="15">The sequence shown here is derived from an EMBL/GenBank/DDBJ whole genome shotgun (WGS) entry which is preliminary data.</text>
</comment>
<dbReference type="GO" id="GO:0008295">
    <property type="term" value="P:spermidine biosynthetic process"/>
    <property type="evidence" value="ECO:0007669"/>
    <property type="project" value="UniProtKB-KW"/>
</dbReference>
<keyword evidence="12" id="KW-0704">Schiff base</keyword>
<dbReference type="Proteomes" id="UP000257109">
    <property type="component" value="Unassembled WGS sequence"/>
</dbReference>
<dbReference type="Gene3D" id="3.60.90.10">
    <property type="entry name" value="S-adenosylmethionine decarboxylase"/>
    <property type="match status" value="1"/>
</dbReference>
<dbReference type="GO" id="GO:0004014">
    <property type="term" value="F:adenosylmethionine decarboxylase activity"/>
    <property type="evidence" value="ECO:0007669"/>
    <property type="project" value="UniProtKB-EC"/>
</dbReference>
<dbReference type="InterPro" id="IPR001985">
    <property type="entry name" value="S-AdoMet_decarboxylase_euk"/>
</dbReference>